<organism evidence="1 2">
    <name type="scientific">Portunus trituberculatus</name>
    <name type="common">Swimming crab</name>
    <name type="synonym">Neptunus trituberculatus</name>
    <dbReference type="NCBI Taxonomy" id="210409"/>
    <lineage>
        <taxon>Eukaryota</taxon>
        <taxon>Metazoa</taxon>
        <taxon>Ecdysozoa</taxon>
        <taxon>Arthropoda</taxon>
        <taxon>Crustacea</taxon>
        <taxon>Multicrustacea</taxon>
        <taxon>Malacostraca</taxon>
        <taxon>Eumalacostraca</taxon>
        <taxon>Eucarida</taxon>
        <taxon>Decapoda</taxon>
        <taxon>Pleocyemata</taxon>
        <taxon>Brachyura</taxon>
        <taxon>Eubrachyura</taxon>
        <taxon>Portunoidea</taxon>
        <taxon>Portunidae</taxon>
        <taxon>Portuninae</taxon>
        <taxon>Portunus</taxon>
    </lineage>
</organism>
<dbReference type="AlphaFoldDB" id="A0A5B7D1X0"/>
<evidence type="ECO:0000313" key="1">
    <source>
        <dbReference type="EMBL" id="MPC13723.1"/>
    </source>
</evidence>
<gene>
    <name evidence="1" type="ORF">E2C01_006466</name>
</gene>
<comment type="caution">
    <text evidence="1">The sequence shown here is derived from an EMBL/GenBank/DDBJ whole genome shotgun (WGS) entry which is preliminary data.</text>
</comment>
<sequence>MMCREGFSPPVLDFAGRARFLFQSLFPSPSSSSETQLPVVFTEAAARPIFPCWSPRRHPDEIDGV</sequence>
<accession>A0A5B7D1X0</accession>
<proteinExistence type="predicted"/>
<protein>
    <submittedName>
        <fullName evidence="1">Uncharacterized protein</fullName>
    </submittedName>
</protein>
<evidence type="ECO:0000313" key="2">
    <source>
        <dbReference type="Proteomes" id="UP000324222"/>
    </source>
</evidence>
<name>A0A5B7D1X0_PORTR</name>
<dbReference type="Proteomes" id="UP000324222">
    <property type="component" value="Unassembled WGS sequence"/>
</dbReference>
<dbReference type="EMBL" id="VSRR010000302">
    <property type="protein sequence ID" value="MPC13723.1"/>
    <property type="molecule type" value="Genomic_DNA"/>
</dbReference>
<reference evidence="1 2" key="1">
    <citation type="submission" date="2019-05" db="EMBL/GenBank/DDBJ databases">
        <title>Another draft genome of Portunus trituberculatus and its Hox gene families provides insights of decapod evolution.</title>
        <authorList>
            <person name="Jeong J.-H."/>
            <person name="Song I."/>
            <person name="Kim S."/>
            <person name="Choi T."/>
            <person name="Kim D."/>
            <person name="Ryu S."/>
            <person name="Kim W."/>
        </authorList>
    </citation>
    <scope>NUCLEOTIDE SEQUENCE [LARGE SCALE GENOMIC DNA]</scope>
    <source>
        <tissue evidence="1">Muscle</tissue>
    </source>
</reference>
<keyword evidence="2" id="KW-1185">Reference proteome</keyword>